<keyword evidence="4" id="KW-1185">Reference proteome</keyword>
<reference evidence="3" key="1">
    <citation type="submission" date="2019-10" db="EMBL/GenBank/DDBJ databases">
        <authorList>
            <person name="Zhang R."/>
            <person name="Pan Y."/>
            <person name="Wang J."/>
            <person name="Ma R."/>
            <person name="Yu S."/>
        </authorList>
    </citation>
    <scope>NUCLEOTIDE SEQUENCE</scope>
    <source>
        <strain evidence="3">LA-IB0</strain>
        <tissue evidence="3">Leaf</tissue>
    </source>
</reference>
<evidence type="ECO:0000313" key="3">
    <source>
        <dbReference type="EMBL" id="KAG8386675.1"/>
    </source>
</evidence>
<dbReference type="Proteomes" id="UP000826271">
    <property type="component" value="Unassembled WGS sequence"/>
</dbReference>
<evidence type="ECO:0000313" key="4">
    <source>
        <dbReference type="Proteomes" id="UP000826271"/>
    </source>
</evidence>
<feature type="transmembrane region" description="Helical" evidence="2">
    <location>
        <begin position="6"/>
        <end position="28"/>
    </location>
</feature>
<name>A0AAV6XYY0_9LAMI</name>
<organism evidence="3 4">
    <name type="scientific">Buddleja alternifolia</name>
    <dbReference type="NCBI Taxonomy" id="168488"/>
    <lineage>
        <taxon>Eukaryota</taxon>
        <taxon>Viridiplantae</taxon>
        <taxon>Streptophyta</taxon>
        <taxon>Embryophyta</taxon>
        <taxon>Tracheophyta</taxon>
        <taxon>Spermatophyta</taxon>
        <taxon>Magnoliopsida</taxon>
        <taxon>eudicotyledons</taxon>
        <taxon>Gunneridae</taxon>
        <taxon>Pentapetalae</taxon>
        <taxon>asterids</taxon>
        <taxon>lamiids</taxon>
        <taxon>Lamiales</taxon>
        <taxon>Scrophulariaceae</taxon>
        <taxon>Buddlejeae</taxon>
        <taxon>Buddleja</taxon>
    </lineage>
</organism>
<sequence length="178" mass="18629">MKTYAIVLIVFGCVAIAILFLCCLCYIGRKKKRPVVAKTIYTPRPPQPVHRDVEKGDISTSSSGLKDGGMVVLGAGAAVAATVATAASNTPQPAVSYPTSGITLQYVQHIPSGPHLCGPFYPPPGFLSTSFAAQQFPQTSPQQWSAPLSPSTQPRLLPSPSPILYGQVPSAIPSPEAA</sequence>
<accession>A0AAV6XYY0</accession>
<comment type="caution">
    <text evidence="3">The sequence shown here is derived from an EMBL/GenBank/DDBJ whole genome shotgun (WGS) entry which is preliminary data.</text>
</comment>
<gene>
    <name evidence="3" type="ORF">BUALT_Bualt03G0173700</name>
</gene>
<evidence type="ECO:0000256" key="1">
    <source>
        <dbReference type="SAM" id="MobiDB-lite"/>
    </source>
</evidence>
<feature type="compositionally biased region" description="Polar residues" evidence="1">
    <location>
        <begin position="137"/>
        <end position="154"/>
    </location>
</feature>
<dbReference type="AlphaFoldDB" id="A0AAV6XYY0"/>
<keyword evidence="2" id="KW-0812">Transmembrane</keyword>
<proteinExistence type="predicted"/>
<dbReference type="EMBL" id="WHWC01000003">
    <property type="protein sequence ID" value="KAG8386675.1"/>
    <property type="molecule type" value="Genomic_DNA"/>
</dbReference>
<feature type="region of interest" description="Disordered" evidence="1">
    <location>
        <begin position="137"/>
        <end position="178"/>
    </location>
</feature>
<keyword evidence="2" id="KW-0472">Membrane</keyword>
<evidence type="ECO:0000256" key="2">
    <source>
        <dbReference type="SAM" id="Phobius"/>
    </source>
</evidence>
<keyword evidence="2" id="KW-1133">Transmembrane helix</keyword>
<protein>
    <submittedName>
        <fullName evidence="3">Uncharacterized protein</fullName>
    </submittedName>
</protein>